<dbReference type="EMBL" id="CP015267">
    <property type="protein sequence ID" value="ASL17534.1"/>
    <property type="molecule type" value="Genomic_DNA"/>
</dbReference>
<dbReference type="Proteomes" id="UP001529272">
    <property type="component" value="Unassembled WGS sequence"/>
</dbReference>
<dbReference type="PANTHER" id="PTHR48228">
    <property type="entry name" value="SUCCINYL-COA--D-CITRAMALATE COA-TRANSFERASE"/>
    <property type="match status" value="1"/>
</dbReference>
<dbReference type="EMBL" id="JASZZX010000038">
    <property type="protein sequence ID" value="MDM3929470.1"/>
    <property type="molecule type" value="Genomic_DNA"/>
</dbReference>
<dbReference type="InterPro" id="IPR023606">
    <property type="entry name" value="CoA-Trfase_III_dom_1_sf"/>
</dbReference>
<dbReference type="EC" id="2.8.3.-" evidence="2"/>
<evidence type="ECO:0000313" key="3">
    <source>
        <dbReference type="Proteomes" id="UP000198286"/>
    </source>
</evidence>
<dbReference type="SUPFAM" id="SSF89796">
    <property type="entry name" value="CoA-transferase family III (CaiB/BaiF)"/>
    <property type="match status" value="2"/>
</dbReference>
<proteinExistence type="predicted"/>
<dbReference type="Gene3D" id="3.30.1540.10">
    <property type="entry name" value="formyl-coa transferase, domain 3"/>
    <property type="match status" value="1"/>
</dbReference>
<organism evidence="1 3">
    <name type="scientific">Mycobacterium intracellulare subsp. chimaera</name>
    <dbReference type="NCBI Taxonomy" id="222805"/>
    <lineage>
        <taxon>Bacteria</taxon>
        <taxon>Bacillati</taxon>
        <taxon>Actinomycetota</taxon>
        <taxon>Actinomycetes</taxon>
        <taxon>Mycobacteriales</taxon>
        <taxon>Mycobacteriaceae</taxon>
        <taxon>Mycobacterium</taxon>
        <taxon>Mycobacterium avium complex (MAC)</taxon>
    </lineage>
</organism>
<dbReference type="GO" id="GO:0016740">
    <property type="term" value="F:transferase activity"/>
    <property type="evidence" value="ECO:0007669"/>
    <property type="project" value="UniProtKB-KW"/>
</dbReference>
<dbReference type="InterPro" id="IPR003673">
    <property type="entry name" value="CoA-Trfase_fam_III"/>
</dbReference>
<reference evidence="1 3" key="1">
    <citation type="journal article" date="2017" name="Lancet Infect. Dis.">
        <title>Global outbreak of severe Mycobacterium chimaera disease after cardiac surgery: a molecular epidemiological study.</title>
        <authorList>
            <person name="van Ingen J."/>
            <person name="Kohl T."/>
            <person name="Kranzer K."/>
            <person name="Hasse B."/>
            <person name="Keller P."/>
            <person name="Szafranska A."/>
            <person name="Hillemann D."/>
            <person name="Chand M."/>
            <person name="Schreiber P."/>
            <person name="Sommerstein R."/>
            <person name="Berger C."/>
            <person name="Genoni M."/>
            <person name="Ruegg C."/>
            <person name="Troillet N."/>
            <person name="Widmer A.F."/>
            <person name="Becker S.L."/>
            <person name="Herrmann M."/>
            <person name="Eckmanns T."/>
            <person name="Haller S."/>
            <person name="Hoeller C."/>
            <person name="Debast S.B."/>
            <person name="Wolfhagen M.J."/>
            <person name="Hopman J."/>
            <person name="Kluytmans J."/>
            <person name="Langelaar M."/>
            <person name="Notermans D.W."/>
            <person name="ten Oever J."/>
            <person name="van den Barselaar P."/>
            <person name="Vonk A.B.A."/>
            <person name="Vos M.C."/>
            <person name="Ahmed N."/>
            <person name="Brown T."/>
            <person name="Crook D."/>
            <person name="Lamagni T."/>
            <person name="Phin N."/>
            <person name="Smith E.G."/>
            <person name="Zambon M."/>
            <person name="Serr A."/>
            <person name="Goetting T."/>
            <person name="Ebner W."/>
            <person name="Thuermer A."/>
            <person name="Utpatel C."/>
            <person name="Sproer C."/>
            <person name="Bunk B."/>
            <person name="Nubel U."/>
            <person name="Bloemberg G."/>
            <person name="Bottger E."/>
            <person name="Niemann S."/>
            <person name="Wagner D."/>
            <person name="Sax H."/>
        </authorList>
    </citation>
    <scope>NUCLEOTIDE SEQUENCE [LARGE SCALE GENOMIC DNA]</scope>
    <source>
        <strain evidence="1 3">ZUERICH-2</strain>
    </source>
</reference>
<reference evidence="2" key="4">
    <citation type="submission" date="2023-06" db="EMBL/GenBank/DDBJ databases">
        <authorList>
            <person name="Spilker T."/>
        </authorList>
    </citation>
    <scope>NUCLEOTIDE SEQUENCE</scope>
    <source>
        <strain evidence="2">FLAC1071</strain>
    </source>
</reference>
<keyword evidence="2" id="KW-0808">Transferase</keyword>
<dbReference type="InterPro" id="IPR050509">
    <property type="entry name" value="CoA-transferase_III"/>
</dbReference>
<accession>A0A7U5MPZ5</accession>
<dbReference type="PANTHER" id="PTHR48228:SF5">
    <property type="entry name" value="ALPHA-METHYLACYL-COA RACEMASE"/>
    <property type="match status" value="1"/>
</dbReference>
<sequence length="771" mass="82748">MSGPLSGIRVVDCSTGTAGPRATGILADYGADVVWVEPPGGDRFRATLAVHYSVFNRGKRSVTLDLKTQEGQSSLRELIAQSDVFFESWRPGVADRLGLGFADLHAAWPSLVCVSVSGFGCDSPYRNLAGYEAIVHALVGSMGEQPGHRDGPIFQGLPFASIGAAHLAAIGTVAALYRRHADGIGRHIETSLLDGALVYLSMLWGDADVPPPPRDPGANRLVARNFRCSDDEIIGVHTGAVGAFGRFLKIVGLQDRIPASDDGLDMGIPLTPEQRTVLSEDLPRIFETRTRGEWLEVLRGADICAIPLLEPIDVFDEQQTLHNGMVIRVDDPVIGAVDQVAPAARFADSPAAVAKPAPIPGQDDASQIWSTTSGKVEISPYADRRPFLEGLRVLELGAFYAGPYGSRLLADLGADVIRLETLVGDPNRGLEVIFRGSHAGMRSIAIDLKRPEAEPLIERLLMWADVVHNSMRPGVADRIGVGYERARSLNPEIVYAYAPGWGSTGPLAGGQSFAPLISGYVGATSEVSGQFNPPVYPIGNEDPANGLLGALSMLMAAFHQRRTGNGQYVEHPQLNAALCHVAHIVRRPDGEVLGAMRLDPSQSGFGPLERLYETSDGWICVVATTSIEIGGLADVLGVEILGDPRFGNVEQRQENQYALEAVLSDAIGMWKTQELVDALQVAGVAAVEPVPHNSTAFLRDPENLRTGRSVECPHSTRGKVREVGLLIRATDVAYVPHRVAPQLGEHNDEVLTALGFSASDIAELRRERVIL</sequence>
<evidence type="ECO:0000313" key="2">
    <source>
        <dbReference type="EMBL" id="MDM3929470.1"/>
    </source>
</evidence>
<dbReference type="InterPro" id="IPR044855">
    <property type="entry name" value="CoA-Trfase_III_dom3_sf"/>
</dbReference>
<dbReference type="Proteomes" id="UP000198286">
    <property type="component" value="Chromosome"/>
</dbReference>
<reference evidence="4" key="2">
    <citation type="submission" date="2023-06" db="EMBL/GenBank/DDBJ databases">
        <title>Itaconate inhibition of nontuberculous mycobacteria.</title>
        <authorList>
            <person name="Spilker T."/>
        </authorList>
    </citation>
    <scope>NUCLEOTIDE SEQUENCE [LARGE SCALE GENOMIC DNA]</scope>
    <source>
        <strain evidence="4">FLAC1071</strain>
    </source>
</reference>
<name>A0A7U5MPZ5_MYCIT</name>
<keyword evidence="4" id="KW-1185">Reference proteome</keyword>
<evidence type="ECO:0000313" key="1">
    <source>
        <dbReference type="EMBL" id="ASL17534.1"/>
    </source>
</evidence>
<evidence type="ECO:0000313" key="4">
    <source>
        <dbReference type="Proteomes" id="UP001529272"/>
    </source>
</evidence>
<gene>
    <name evidence="1" type="ORF">MYCOZU2_05178</name>
    <name evidence="2" type="ORF">QRB35_26190</name>
</gene>
<dbReference type="RefSeq" id="WP_089152241.1">
    <property type="nucleotide sequence ID" value="NZ_CP015267.1"/>
</dbReference>
<protein>
    <submittedName>
        <fullName evidence="2">CoA transferase</fullName>
        <ecNumber evidence="2">2.8.3.-</ecNumber>
    </submittedName>
    <submittedName>
        <fullName evidence="1">L-carnitine dehydratase/bile acid-inducible protein F</fullName>
    </submittedName>
</protein>
<reference evidence="2 4" key="3">
    <citation type="submission" date="2023-06" db="EMBL/GenBank/DDBJ databases">
        <title>Itaconate inhibition of nontuberculous mycobacteria.</title>
        <authorList>
            <person name="Breen P."/>
            <person name="Zimbric M."/>
            <person name="Caverly L."/>
        </authorList>
    </citation>
    <scope>NUCLEOTIDE SEQUENCE [LARGE SCALE GENOMIC DNA]</scope>
    <source>
        <strain evidence="2 4">FLAC1071</strain>
    </source>
</reference>
<dbReference type="Gene3D" id="3.40.50.10540">
    <property type="entry name" value="Crotonobetainyl-coa:carnitine coa-transferase, domain 1"/>
    <property type="match status" value="3"/>
</dbReference>
<dbReference type="AlphaFoldDB" id="A0A7U5MPZ5"/>
<dbReference type="Pfam" id="PF02515">
    <property type="entry name" value="CoA_transf_3"/>
    <property type="match status" value="2"/>
</dbReference>